<feature type="region of interest" description="Disordered" evidence="3">
    <location>
        <begin position="469"/>
        <end position="503"/>
    </location>
</feature>
<feature type="compositionally biased region" description="Basic residues" evidence="3">
    <location>
        <begin position="471"/>
        <end position="487"/>
    </location>
</feature>
<proteinExistence type="inferred from homology"/>
<evidence type="ECO:0000256" key="3">
    <source>
        <dbReference type="SAM" id="MobiDB-lite"/>
    </source>
</evidence>
<dbReference type="OrthoDB" id="2150121at2759"/>
<protein>
    <recommendedName>
        <fullName evidence="6">Protein FAM161A</fullName>
    </recommendedName>
</protein>
<dbReference type="GO" id="GO:0005929">
    <property type="term" value="C:cilium"/>
    <property type="evidence" value="ECO:0007669"/>
    <property type="project" value="TreeGrafter"/>
</dbReference>
<evidence type="ECO:0000313" key="4">
    <source>
        <dbReference type="EMBL" id="KAF7279783.1"/>
    </source>
</evidence>
<feature type="region of interest" description="Disordered" evidence="3">
    <location>
        <begin position="160"/>
        <end position="253"/>
    </location>
</feature>
<dbReference type="AlphaFoldDB" id="A0A834IJW6"/>
<feature type="region of interest" description="Disordered" evidence="3">
    <location>
        <begin position="405"/>
        <end position="424"/>
    </location>
</feature>
<dbReference type="GO" id="GO:0005856">
    <property type="term" value="C:cytoskeleton"/>
    <property type="evidence" value="ECO:0007669"/>
    <property type="project" value="UniProtKB-ARBA"/>
</dbReference>
<dbReference type="InterPro" id="IPR051655">
    <property type="entry name" value="FAM161"/>
</dbReference>
<comment type="similarity">
    <text evidence="1">Belongs to the FAM161 family.</text>
</comment>
<keyword evidence="2" id="KW-0175">Coiled coil</keyword>
<dbReference type="GO" id="GO:0044782">
    <property type="term" value="P:cilium organization"/>
    <property type="evidence" value="ECO:0007669"/>
    <property type="project" value="TreeGrafter"/>
</dbReference>
<comment type="caution">
    <text evidence="4">The sequence shown here is derived from an EMBL/GenBank/DDBJ whole genome shotgun (WGS) entry which is preliminary data.</text>
</comment>
<feature type="compositionally biased region" description="Low complexity" evidence="3">
    <location>
        <begin position="488"/>
        <end position="503"/>
    </location>
</feature>
<evidence type="ECO:0000256" key="1">
    <source>
        <dbReference type="ARBA" id="ARBA00006663"/>
    </source>
</evidence>
<reference evidence="4" key="1">
    <citation type="submission" date="2020-08" db="EMBL/GenBank/DDBJ databases">
        <title>Genome sequencing and assembly of the red palm weevil Rhynchophorus ferrugineus.</title>
        <authorList>
            <person name="Dias G.B."/>
            <person name="Bergman C.M."/>
            <person name="Manee M."/>
        </authorList>
    </citation>
    <scope>NUCLEOTIDE SEQUENCE</scope>
    <source>
        <strain evidence="4">AA-2017</strain>
        <tissue evidence="4">Whole larva</tissue>
    </source>
</reference>
<dbReference type="EMBL" id="JAACXV010000340">
    <property type="protein sequence ID" value="KAF7279783.1"/>
    <property type="molecule type" value="Genomic_DNA"/>
</dbReference>
<name>A0A834IJW6_RHYFE</name>
<feature type="compositionally biased region" description="Basic and acidic residues" evidence="3">
    <location>
        <begin position="204"/>
        <end position="213"/>
    </location>
</feature>
<sequence>MYNHTLSVYNNSCLTVPRNPNNDKPQTLYDQKFLHDLHNEVTKNLNQKMKATIIDSTKNESNSFIDFYDSIPEYHEINHLSNQEFYKKLERLKEKQKEFNDYLKTQIKFDLKDSEWIDDYKHLRIDDKDIKSTPKQRKSSLKPFCPTPIPKRSFFDDDYLSDRECNTKPPSRRSVRIETPSTKSSPDLTMERSYPRSFMQQQPDDEKTLHSEWGDLTTEENTPLPTEIKSAPSSPMRNRKTTETDGYDGITIPKPFQMTVRDEENKIVDELFLKINKPKEEKPQQFRAHNVPIESQIPLFDKIMEDQQRRSFIAKEKRKAALQAEMKPFSFTRRDDEIQELSKQFSKSLPCVYNDEVPLKIKKFKAKPIPKNLFSNYIYKKMHEDEFYRALQKKVRAEEMLKHASLPPSMAKREKSKPKADVCPRSYRDLELESTVHKSKKIPNYQAYHDQYERELEELKKEFISTSPRPFKLKSGRRDRKSKKHSYRSSSATSKSSKCSSDARTISSLDMSSINRSNLAAVLRIQSARRRLELDMMKKLEEAKLQEEARWREKIMRKKPVWQALAYSHEEDLAMRLQLRRDEEKLRHEEHRLRMQQMLGRVNQQPTLFERQSQIRFPKTKRELIDRLHQEYSVRRTGTRNHISLIEMKDEAIQAIVDDPESQMAQADSDTSREEQDK</sequence>
<evidence type="ECO:0000313" key="5">
    <source>
        <dbReference type="Proteomes" id="UP000625711"/>
    </source>
</evidence>
<dbReference type="Pfam" id="PF10595">
    <property type="entry name" value="FAM161A_B"/>
    <property type="match status" value="1"/>
</dbReference>
<dbReference type="PANTHER" id="PTHR21501">
    <property type="entry name" value="PROTEIN FAM-161"/>
    <property type="match status" value="1"/>
</dbReference>
<feature type="compositionally biased region" description="Basic and acidic residues" evidence="3">
    <location>
        <begin position="411"/>
        <end position="424"/>
    </location>
</feature>
<evidence type="ECO:0008006" key="6">
    <source>
        <dbReference type="Google" id="ProtNLM"/>
    </source>
</evidence>
<organism evidence="4 5">
    <name type="scientific">Rhynchophorus ferrugineus</name>
    <name type="common">Red palm weevil</name>
    <name type="synonym">Curculio ferrugineus</name>
    <dbReference type="NCBI Taxonomy" id="354439"/>
    <lineage>
        <taxon>Eukaryota</taxon>
        <taxon>Metazoa</taxon>
        <taxon>Ecdysozoa</taxon>
        <taxon>Arthropoda</taxon>
        <taxon>Hexapoda</taxon>
        <taxon>Insecta</taxon>
        <taxon>Pterygota</taxon>
        <taxon>Neoptera</taxon>
        <taxon>Endopterygota</taxon>
        <taxon>Coleoptera</taxon>
        <taxon>Polyphaga</taxon>
        <taxon>Cucujiformia</taxon>
        <taxon>Curculionidae</taxon>
        <taxon>Dryophthorinae</taxon>
        <taxon>Rhynchophorus</taxon>
    </lineage>
</organism>
<feature type="region of interest" description="Disordered" evidence="3">
    <location>
        <begin position="659"/>
        <end position="678"/>
    </location>
</feature>
<accession>A0A834IJW6</accession>
<gene>
    <name evidence="4" type="ORF">GWI33_006743</name>
</gene>
<dbReference type="PANTHER" id="PTHR21501:SF1">
    <property type="entry name" value="PROTEIN FAM-161"/>
    <property type="match status" value="1"/>
</dbReference>
<dbReference type="Proteomes" id="UP000625711">
    <property type="component" value="Unassembled WGS sequence"/>
</dbReference>
<keyword evidence="5" id="KW-1185">Reference proteome</keyword>
<evidence type="ECO:0000256" key="2">
    <source>
        <dbReference type="ARBA" id="ARBA00023054"/>
    </source>
</evidence>
<dbReference type="InterPro" id="IPR019579">
    <property type="entry name" value="FAM161A/B"/>
</dbReference>